<dbReference type="SUPFAM" id="SSF51735">
    <property type="entry name" value="NAD(P)-binding Rossmann-fold domains"/>
    <property type="match status" value="1"/>
</dbReference>
<dbReference type="InterPro" id="IPR051606">
    <property type="entry name" value="Polyketide_Oxido-like"/>
</dbReference>
<dbReference type="GO" id="GO:0004074">
    <property type="term" value="F:biliverdin reductase [NAD(P)H] activity"/>
    <property type="evidence" value="ECO:0007669"/>
    <property type="project" value="TreeGrafter"/>
</dbReference>
<dbReference type="InterPro" id="IPR036291">
    <property type="entry name" value="NAD(P)-bd_dom_sf"/>
</dbReference>
<accession>A0A0K6GG78</accession>
<dbReference type="GO" id="GO:0042602">
    <property type="term" value="F:riboflavin reductase (NADPH) activity"/>
    <property type="evidence" value="ECO:0007669"/>
    <property type="project" value="TreeGrafter"/>
</dbReference>
<dbReference type="AlphaFoldDB" id="A0A0K6GG78"/>
<dbReference type="PANTHER" id="PTHR43355">
    <property type="entry name" value="FLAVIN REDUCTASE (NADPH)"/>
    <property type="match status" value="1"/>
</dbReference>
<proteinExistence type="inferred from homology"/>
<dbReference type="Proteomes" id="UP000044841">
    <property type="component" value="Unassembled WGS sequence"/>
</dbReference>
<feature type="domain" description="NAD(P)-binding" evidence="2">
    <location>
        <begin position="7"/>
        <end position="203"/>
    </location>
</feature>
<sequence length="217" mass="23722">MKIFVLGATGPFGIVMCQSALQAGHKLVVYARSPNKLPKGKFSAPLVRFVLVGGQVTDLSTLRSALLGCDAVISSLGPTLTRDPETHITNGYKVILEAMRAEGIRRLVVLGTPSMPSPFDVVTWALWLARLLISTVGPGTYKDVLAYGELISQADDLDWTIVRVPFLTTKSGNSYAVGYVGDGKVGWFLRREACAQFVMDELEKREWVKKMPMISDT</sequence>
<organism evidence="3 4">
    <name type="scientific">Rhizoctonia solani</name>
    <dbReference type="NCBI Taxonomy" id="456999"/>
    <lineage>
        <taxon>Eukaryota</taxon>
        <taxon>Fungi</taxon>
        <taxon>Dikarya</taxon>
        <taxon>Basidiomycota</taxon>
        <taxon>Agaricomycotina</taxon>
        <taxon>Agaricomycetes</taxon>
        <taxon>Cantharellales</taxon>
        <taxon>Ceratobasidiaceae</taxon>
        <taxon>Rhizoctonia</taxon>
    </lineage>
</organism>
<reference evidence="3 4" key="1">
    <citation type="submission" date="2015-07" db="EMBL/GenBank/DDBJ databases">
        <authorList>
            <person name="Noorani M."/>
        </authorList>
    </citation>
    <scope>NUCLEOTIDE SEQUENCE [LARGE SCALE GENOMIC DNA]</scope>
    <source>
        <strain evidence="3">BBA 69670</strain>
    </source>
</reference>
<dbReference type="InterPro" id="IPR016040">
    <property type="entry name" value="NAD(P)-bd_dom"/>
</dbReference>
<gene>
    <name evidence="3" type="ORF">RSOLAG22IIIB_02510</name>
</gene>
<comment type="similarity">
    <text evidence="1">Belongs to the avfA family.</text>
</comment>
<dbReference type="EMBL" id="CYGV01001844">
    <property type="protein sequence ID" value="CUA77495.1"/>
    <property type="molecule type" value="Genomic_DNA"/>
</dbReference>
<name>A0A0K6GG78_9AGAM</name>
<evidence type="ECO:0000256" key="1">
    <source>
        <dbReference type="ARBA" id="ARBA00038376"/>
    </source>
</evidence>
<protein>
    <recommendedName>
        <fullName evidence="2">NAD(P)-binding domain-containing protein</fullName>
    </recommendedName>
</protein>
<evidence type="ECO:0000259" key="2">
    <source>
        <dbReference type="Pfam" id="PF13460"/>
    </source>
</evidence>
<dbReference type="Gene3D" id="3.40.50.720">
    <property type="entry name" value="NAD(P)-binding Rossmann-like Domain"/>
    <property type="match status" value="1"/>
</dbReference>
<evidence type="ECO:0000313" key="4">
    <source>
        <dbReference type="Proteomes" id="UP000044841"/>
    </source>
</evidence>
<dbReference type="Pfam" id="PF13460">
    <property type="entry name" value="NAD_binding_10"/>
    <property type="match status" value="1"/>
</dbReference>
<dbReference type="PANTHER" id="PTHR43355:SF2">
    <property type="entry name" value="FLAVIN REDUCTASE (NADPH)"/>
    <property type="match status" value="1"/>
</dbReference>
<keyword evidence="4" id="KW-1185">Reference proteome</keyword>
<evidence type="ECO:0000313" key="3">
    <source>
        <dbReference type="EMBL" id="CUA77495.1"/>
    </source>
</evidence>